<dbReference type="AlphaFoldDB" id="A0A0F6YMY4"/>
<evidence type="ECO:0000256" key="5">
    <source>
        <dbReference type="ARBA" id="ARBA00022989"/>
    </source>
</evidence>
<dbReference type="RefSeq" id="WP_053237629.1">
    <property type="nucleotide sequence ID" value="NZ_CP011125.1"/>
</dbReference>
<dbReference type="OrthoDB" id="9814417at2"/>
<comment type="function">
    <text evidence="9">Converts heme B (protoheme IX) to heme O by substitution of the vinyl group on carbon 2 of heme B porphyrin ring with a hydroxyethyl farnesyl side group.</text>
</comment>
<dbReference type="InterPro" id="IPR006369">
    <property type="entry name" value="Protohaem_IX_farnesylTrfase"/>
</dbReference>
<evidence type="ECO:0000256" key="8">
    <source>
        <dbReference type="ARBA" id="ARBA00047690"/>
    </source>
</evidence>
<protein>
    <recommendedName>
        <fullName evidence="9">Protoheme IX farnesyltransferase</fullName>
        <ecNumber evidence="9">2.5.1.141</ecNumber>
    </recommendedName>
    <alternativeName>
        <fullName evidence="9">Heme B farnesyltransferase</fullName>
    </alternativeName>
    <alternativeName>
        <fullName evidence="9">Heme O synthase</fullName>
    </alternativeName>
</protein>
<keyword evidence="11" id="KW-1185">Reference proteome</keyword>
<organism evidence="10 11">
    <name type="scientific">Sandaracinus amylolyticus</name>
    <dbReference type="NCBI Taxonomy" id="927083"/>
    <lineage>
        <taxon>Bacteria</taxon>
        <taxon>Pseudomonadati</taxon>
        <taxon>Myxococcota</taxon>
        <taxon>Polyangia</taxon>
        <taxon>Polyangiales</taxon>
        <taxon>Sandaracinaceae</taxon>
        <taxon>Sandaracinus</taxon>
    </lineage>
</organism>
<dbReference type="GO" id="GO:0008495">
    <property type="term" value="F:protoheme IX farnesyltransferase activity"/>
    <property type="evidence" value="ECO:0007669"/>
    <property type="project" value="UniProtKB-UniRule"/>
</dbReference>
<sequence length="305" mass="32181">MQATHDAAGADATGRGSLLRDLVALTKPRITLMVLITTAGGLWLAPGEMTLLAIAATLIGTAAVVSSANALNCWMERDSDKHMARTKRRPLPAGRMEPHVALRFGLALGAFSVPLLALAVNPLTGLLAAIALVSYVWIYTPMKQVSPAALLVGSVPGAMPPLMGWTAATGSLEAPGIVLFGILFLWQLPHFLAIAMFRQGEYTRAGIKVMPAVRGVARTKLHAAMYAGALVPVSLMLVPLGIAGAIYLTVVGLAGVVFAVMCIRGLRIAEQDREASHRWARAVFFASLVYLPLLFAALAIDVAAR</sequence>
<evidence type="ECO:0000256" key="3">
    <source>
        <dbReference type="ARBA" id="ARBA00022679"/>
    </source>
</evidence>
<comment type="miscellaneous">
    <text evidence="9">Carbon 2 of the heme B porphyrin ring is defined according to the Fischer nomenclature.</text>
</comment>
<dbReference type="EMBL" id="CP011125">
    <property type="protein sequence ID" value="AKF10682.1"/>
    <property type="molecule type" value="Genomic_DNA"/>
</dbReference>
<keyword evidence="5 9" id="KW-1133">Transmembrane helix</keyword>
<dbReference type="UniPathway" id="UPA00834">
    <property type="reaction ID" value="UER00712"/>
</dbReference>
<dbReference type="Pfam" id="PF01040">
    <property type="entry name" value="UbiA"/>
    <property type="match status" value="1"/>
</dbReference>
<keyword evidence="7 9" id="KW-0472">Membrane</keyword>
<comment type="similarity">
    <text evidence="9">Belongs to the UbiA prenyltransferase family. Protoheme IX farnesyltransferase subfamily.</text>
</comment>
<dbReference type="FunFam" id="1.10.357.140:FF:000006">
    <property type="entry name" value="Protoheme IX farnesyltransferase, mitochondrial"/>
    <property type="match status" value="1"/>
</dbReference>
<evidence type="ECO:0000313" key="11">
    <source>
        <dbReference type="Proteomes" id="UP000034883"/>
    </source>
</evidence>
<feature type="transmembrane region" description="Helical" evidence="9">
    <location>
        <begin position="246"/>
        <end position="267"/>
    </location>
</feature>
<dbReference type="Proteomes" id="UP000034883">
    <property type="component" value="Chromosome"/>
</dbReference>
<comment type="pathway">
    <text evidence="9">Porphyrin-containing compound metabolism; heme O biosynthesis; heme O from protoheme: step 1/1.</text>
</comment>
<dbReference type="InterPro" id="IPR044878">
    <property type="entry name" value="UbiA_sf"/>
</dbReference>
<gene>
    <name evidence="9" type="primary">ctaB</name>
    <name evidence="10" type="ORF">DB32_007831</name>
</gene>
<evidence type="ECO:0000256" key="6">
    <source>
        <dbReference type="ARBA" id="ARBA00023133"/>
    </source>
</evidence>
<feature type="transmembrane region" description="Helical" evidence="9">
    <location>
        <begin position="123"/>
        <end position="140"/>
    </location>
</feature>
<accession>A0A0F6YMY4</accession>
<dbReference type="NCBIfam" id="TIGR01473">
    <property type="entry name" value="cyoE_ctaB"/>
    <property type="match status" value="1"/>
</dbReference>
<keyword evidence="3 9" id="KW-0808">Transferase</keyword>
<dbReference type="GO" id="GO:0005886">
    <property type="term" value="C:plasma membrane"/>
    <property type="evidence" value="ECO:0007669"/>
    <property type="project" value="UniProtKB-SubCell"/>
</dbReference>
<feature type="transmembrane region" description="Helical" evidence="9">
    <location>
        <begin position="96"/>
        <end position="117"/>
    </location>
</feature>
<feature type="transmembrane region" description="Helical" evidence="9">
    <location>
        <begin position="279"/>
        <end position="300"/>
    </location>
</feature>
<dbReference type="NCBIfam" id="NF003349">
    <property type="entry name" value="PRK04375.1-2"/>
    <property type="match status" value="1"/>
</dbReference>
<dbReference type="STRING" id="927083.DB32_007831"/>
<dbReference type="Gene3D" id="1.10.357.140">
    <property type="entry name" value="UbiA prenyltransferase"/>
    <property type="match status" value="1"/>
</dbReference>
<evidence type="ECO:0000256" key="4">
    <source>
        <dbReference type="ARBA" id="ARBA00022692"/>
    </source>
</evidence>
<evidence type="ECO:0000256" key="2">
    <source>
        <dbReference type="ARBA" id="ARBA00022475"/>
    </source>
</evidence>
<keyword evidence="6 9" id="KW-0350">Heme biosynthesis</keyword>
<dbReference type="PANTHER" id="PTHR43448:SF2">
    <property type="entry name" value="PROTOHEME IX FARNESYLTRANSFERASE, MITOCHONDRIAL"/>
    <property type="match status" value="1"/>
</dbReference>
<dbReference type="KEGG" id="samy:DB32_007831"/>
<dbReference type="HAMAP" id="MF_00154">
    <property type="entry name" value="CyoE_CtaB"/>
    <property type="match status" value="1"/>
</dbReference>
<reference evidence="10 11" key="1">
    <citation type="submission" date="2015-03" db="EMBL/GenBank/DDBJ databases">
        <title>Genome assembly of Sandaracinus amylolyticus DSM 53668.</title>
        <authorList>
            <person name="Sharma G."/>
            <person name="Subramanian S."/>
        </authorList>
    </citation>
    <scope>NUCLEOTIDE SEQUENCE [LARGE SCALE GENOMIC DNA]</scope>
    <source>
        <strain evidence="10 11">DSM 53668</strain>
    </source>
</reference>
<dbReference type="EC" id="2.5.1.141" evidence="9"/>
<evidence type="ECO:0000256" key="7">
    <source>
        <dbReference type="ARBA" id="ARBA00023136"/>
    </source>
</evidence>
<feature type="transmembrane region" description="Helical" evidence="9">
    <location>
        <begin position="223"/>
        <end position="240"/>
    </location>
</feature>
<dbReference type="InterPro" id="IPR000537">
    <property type="entry name" value="UbiA_prenyltransferase"/>
</dbReference>
<keyword evidence="4 9" id="KW-0812">Transmembrane</keyword>
<evidence type="ECO:0000313" key="10">
    <source>
        <dbReference type="EMBL" id="AKF10682.1"/>
    </source>
</evidence>
<evidence type="ECO:0000256" key="1">
    <source>
        <dbReference type="ARBA" id="ARBA00004141"/>
    </source>
</evidence>
<keyword evidence="2 9" id="KW-1003">Cell membrane</keyword>
<dbReference type="CDD" id="cd13957">
    <property type="entry name" value="PT_UbiA_Cox10"/>
    <property type="match status" value="1"/>
</dbReference>
<feature type="transmembrane region" description="Helical" evidence="9">
    <location>
        <begin position="147"/>
        <end position="168"/>
    </location>
</feature>
<name>A0A0F6YMY4_9BACT</name>
<comment type="catalytic activity">
    <reaction evidence="8 9">
        <text>heme b + (2E,6E)-farnesyl diphosphate + H2O = Fe(II)-heme o + diphosphate</text>
        <dbReference type="Rhea" id="RHEA:28070"/>
        <dbReference type="ChEBI" id="CHEBI:15377"/>
        <dbReference type="ChEBI" id="CHEBI:33019"/>
        <dbReference type="ChEBI" id="CHEBI:60344"/>
        <dbReference type="ChEBI" id="CHEBI:60530"/>
        <dbReference type="ChEBI" id="CHEBI:175763"/>
        <dbReference type="EC" id="2.5.1.141"/>
    </reaction>
</comment>
<dbReference type="GO" id="GO:0048034">
    <property type="term" value="P:heme O biosynthetic process"/>
    <property type="evidence" value="ECO:0007669"/>
    <property type="project" value="UniProtKB-UniRule"/>
</dbReference>
<feature type="transmembrane region" description="Helical" evidence="9">
    <location>
        <begin position="174"/>
        <end position="197"/>
    </location>
</feature>
<feature type="transmembrane region" description="Helical" evidence="9">
    <location>
        <begin position="52"/>
        <end position="75"/>
    </location>
</feature>
<comment type="subcellular location">
    <subcellularLocation>
        <location evidence="9">Cell membrane</location>
        <topology evidence="9">Multi-pass membrane protein</topology>
    </subcellularLocation>
    <subcellularLocation>
        <location evidence="1">Membrane</location>
        <topology evidence="1">Multi-pass membrane protein</topology>
    </subcellularLocation>
</comment>
<dbReference type="PANTHER" id="PTHR43448">
    <property type="entry name" value="PROTOHEME IX FARNESYLTRANSFERASE, MITOCHONDRIAL"/>
    <property type="match status" value="1"/>
</dbReference>
<evidence type="ECO:0000256" key="9">
    <source>
        <dbReference type="HAMAP-Rule" id="MF_00154"/>
    </source>
</evidence>
<proteinExistence type="inferred from homology"/>